<dbReference type="SUPFAM" id="SSF46785">
    <property type="entry name" value="Winged helix' DNA-binding domain"/>
    <property type="match status" value="1"/>
</dbReference>
<feature type="binding site" evidence="7">
    <location>
        <position position="123"/>
    </location>
    <ligand>
        <name>Zn(2+)</name>
        <dbReference type="ChEBI" id="CHEBI:29105"/>
    </ligand>
</feature>
<feature type="binding site" evidence="7">
    <location>
        <position position="83"/>
    </location>
    <ligand>
        <name>Zn(2+)</name>
        <dbReference type="ChEBI" id="CHEBI:29105"/>
    </ligand>
</feature>
<evidence type="ECO:0000313" key="8">
    <source>
        <dbReference type="EMBL" id="PKF31038.1"/>
    </source>
</evidence>
<dbReference type="Gene3D" id="1.10.10.10">
    <property type="entry name" value="Winged helix-like DNA-binding domain superfamily/Winged helix DNA-binding domain"/>
    <property type="match status" value="1"/>
</dbReference>
<dbReference type="GO" id="GO:0046872">
    <property type="term" value="F:metal ion binding"/>
    <property type="evidence" value="ECO:0007669"/>
    <property type="project" value="UniProtKB-KW"/>
</dbReference>
<protein>
    <submittedName>
        <fullName evidence="8">Fur family transcriptional regulator</fullName>
    </submittedName>
</protein>
<dbReference type="InterPro" id="IPR036388">
    <property type="entry name" value="WH-like_DNA-bd_sf"/>
</dbReference>
<comment type="similarity">
    <text evidence="1">Belongs to the Fur family.</text>
</comment>
<evidence type="ECO:0000256" key="7">
    <source>
        <dbReference type="PIRSR" id="PIRSR602481-1"/>
    </source>
</evidence>
<dbReference type="InterPro" id="IPR036390">
    <property type="entry name" value="WH_DNA-bd_sf"/>
</dbReference>
<dbReference type="Gene3D" id="3.30.1490.190">
    <property type="match status" value="1"/>
</dbReference>
<keyword evidence="4" id="KW-0805">Transcription regulation</keyword>
<name>A0A2N0W978_9GAMM</name>
<accession>A0A2N0W978</accession>
<evidence type="ECO:0000256" key="6">
    <source>
        <dbReference type="ARBA" id="ARBA00023163"/>
    </source>
</evidence>
<feature type="binding site" evidence="7">
    <location>
        <position position="80"/>
    </location>
    <ligand>
        <name>Zn(2+)</name>
        <dbReference type="ChEBI" id="CHEBI:29105"/>
    </ligand>
</feature>
<comment type="caution">
    <text evidence="8">The sequence shown here is derived from an EMBL/GenBank/DDBJ whole genome shotgun (WGS) entry which is preliminary data.</text>
</comment>
<dbReference type="AlphaFoldDB" id="A0A2N0W978"/>
<keyword evidence="3 7" id="KW-0862">Zinc</keyword>
<evidence type="ECO:0000256" key="2">
    <source>
        <dbReference type="ARBA" id="ARBA00022491"/>
    </source>
</evidence>
<keyword evidence="2" id="KW-0678">Repressor</keyword>
<gene>
    <name evidence="8" type="ORF">CW311_20855</name>
</gene>
<keyword evidence="5" id="KW-0238">DNA-binding</keyword>
<evidence type="ECO:0000313" key="9">
    <source>
        <dbReference type="Proteomes" id="UP000233553"/>
    </source>
</evidence>
<evidence type="ECO:0000256" key="5">
    <source>
        <dbReference type="ARBA" id="ARBA00023125"/>
    </source>
</evidence>
<dbReference type="RefSeq" id="WP_101237720.1">
    <property type="nucleotide sequence ID" value="NZ_PISJ01000030.1"/>
</dbReference>
<dbReference type="Pfam" id="PF01475">
    <property type="entry name" value="FUR"/>
    <property type="match status" value="1"/>
</dbReference>
<dbReference type="EMBL" id="PISJ01000030">
    <property type="protein sequence ID" value="PKF31038.1"/>
    <property type="molecule type" value="Genomic_DNA"/>
</dbReference>
<keyword evidence="7" id="KW-0479">Metal-binding</keyword>
<dbReference type="InterPro" id="IPR043135">
    <property type="entry name" value="Fur_C"/>
</dbReference>
<evidence type="ECO:0000256" key="4">
    <source>
        <dbReference type="ARBA" id="ARBA00023015"/>
    </source>
</evidence>
<comment type="cofactor">
    <cofactor evidence="7">
        <name>Zn(2+)</name>
        <dbReference type="ChEBI" id="CHEBI:29105"/>
    </cofactor>
    <text evidence="7">Binds 1 zinc ion per subunit.</text>
</comment>
<dbReference type="GO" id="GO:0003700">
    <property type="term" value="F:DNA-binding transcription factor activity"/>
    <property type="evidence" value="ECO:0007669"/>
    <property type="project" value="InterPro"/>
</dbReference>
<dbReference type="Proteomes" id="UP000233553">
    <property type="component" value="Unassembled WGS sequence"/>
</dbReference>
<reference evidence="8 9" key="1">
    <citation type="submission" date="2017-12" db="EMBL/GenBank/DDBJ databases">
        <title>Draft Genome sequences of multiple microbial strains isolated from spacecraft associated surfaces.</title>
        <authorList>
            <person name="Seuylemezian A."/>
            <person name="Vaishampayan P."/>
            <person name="Venkateswaran K."/>
        </authorList>
    </citation>
    <scope>NUCLEOTIDE SEQUENCE [LARGE SCALE GENOMIC DNA]</scope>
    <source>
        <strain evidence="8 9">2P01AA</strain>
    </source>
</reference>
<dbReference type="InterPro" id="IPR002481">
    <property type="entry name" value="FUR"/>
</dbReference>
<keyword evidence="6" id="KW-0804">Transcription</keyword>
<feature type="binding site" evidence="7">
    <location>
        <position position="120"/>
    </location>
    <ligand>
        <name>Zn(2+)</name>
        <dbReference type="ChEBI" id="CHEBI:29105"/>
    </ligand>
</feature>
<evidence type="ECO:0000256" key="3">
    <source>
        <dbReference type="ARBA" id="ARBA00022833"/>
    </source>
</evidence>
<evidence type="ECO:0000256" key="1">
    <source>
        <dbReference type="ARBA" id="ARBA00007957"/>
    </source>
</evidence>
<proteinExistence type="inferred from homology"/>
<organism evidence="8 9">
    <name type="scientific">Acinetobacter proteolyticus</name>
    <dbReference type="NCBI Taxonomy" id="1776741"/>
    <lineage>
        <taxon>Bacteria</taxon>
        <taxon>Pseudomonadati</taxon>
        <taxon>Pseudomonadota</taxon>
        <taxon>Gammaproteobacteria</taxon>
        <taxon>Moraxellales</taxon>
        <taxon>Moraxellaceae</taxon>
        <taxon>Acinetobacter</taxon>
    </lineage>
</organism>
<sequence length="129" mass="14713">MKLAFAQQKILDILSAENKAMSAYELLEKAKPYGFYAPMQIYRILKKLTDQCLILKLNTLNMYASKQAEMSSNYQLITICTECQSVQSITIPQLHSCVETTTKAQNFKPQYPYLEILGQCFSCAVKHQS</sequence>
<dbReference type="GO" id="GO:0003677">
    <property type="term" value="F:DNA binding"/>
    <property type="evidence" value="ECO:0007669"/>
    <property type="project" value="UniProtKB-KW"/>
</dbReference>